<evidence type="ECO:0000256" key="5">
    <source>
        <dbReference type="ARBA" id="ARBA00022692"/>
    </source>
</evidence>
<evidence type="ECO:0000256" key="2">
    <source>
        <dbReference type="ARBA" id="ARBA00007783"/>
    </source>
</evidence>
<feature type="transmembrane region" description="Helical" evidence="9">
    <location>
        <begin position="109"/>
        <end position="131"/>
    </location>
</feature>
<evidence type="ECO:0000256" key="9">
    <source>
        <dbReference type="RuleBase" id="RU361157"/>
    </source>
</evidence>
<feature type="transmembrane region" description="Helical" evidence="9">
    <location>
        <begin position="34"/>
        <end position="52"/>
    </location>
</feature>
<dbReference type="AlphaFoldDB" id="A0A5C6BQA5"/>
<feature type="transmembrane region" description="Helical" evidence="9">
    <location>
        <begin position="232"/>
        <end position="254"/>
    </location>
</feature>
<feature type="transmembrane region" description="Helical" evidence="9">
    <location>
        <begin position="59"/>
        <end position="77"/>
    </location>
</feature>
<comment type="caution">
    <text evidence="11">The sequence shown here is derived from an EMBL/GenBank/DDBJ whole genome shotgun (WGS) entry which is preliminary data.</text>
</comment>
<comment type="subcellular location">
    <subcellularLocation>
        <location evidence="1 9">Cell membrane</location>
        <topology evidence="1 9">Multi-pass membrane protein</topology>
    </subcellularLocation>
</comment>
<sequence>MFGYLRGIYQSRLFCYSLVQHDIRKRYRRSALGVLWAVIQPVMLALVLTFILHRAFQHAAVDYFLYVLTGLCFWNYITHVVSGGCQSIQGATVYILENRIPIAVYPLRYMLVGVFHLVMAMLPVAVLSVIISGLPTLAGVISLIPVALLLLVLGWSLSCFFGIAAVYVPDVSQITQVALRILFYATPIIWQKNMARFKEIEWVVSLNPLAAMMDLVRGPLLNGLPADNFASLYGLSSLLVVASFAAACGLLFWCENRLVLRL</sequence>
<evidence type="ECO:0000313" key="12">
    <source>
        <dbReference type="Proteomes" id="UP000320735"/>
    </source>
</evidence>
<comment type="similarity">
    <text evidence="2 9">Belongs to the ABC-2 integral membrane protein family.</text>
</comment>
<keyword evidence="3 9" id="KW-0813">Transport</keyword>
<dbReference type="Pfam" id="PF01061">
    <property type="entry name" value="ABC2_membrane"/>
    <property type="match status" value="1"/>
</dbReference>
<dbReference type="InterPro" id="IPR013525">
    <property type="entry name" value="ABC2_TM"/>
</dbReference>
<dbReference type="GO" id="GO:0015920">
    <property type="term" value="P:lipopolysaccharide transport"/>
    <property type="evidence" value="ECO:0007669"/>
    <property type="project" value="TreeGrafter"/>
</dbReference>
<keyword evidence="8 9" id="KW-0472">Membrane</keyword>
<accession>A0A5C6BQA5</accession>
<dbReference type="GO" id="GO:0005886">
    <property type="term" value="C:plasma membrane"/>
    <property type="evidence" value="ECO:0007669"/>
    <property type="project" value="UniProtKB-SubCell"/>
</dbReference>
<evidence type="ECO:0000256" key="6">
    <source>
        <dbReference type="ARBA" id="ARBA00022989"/>
    </source>
</evidence>
<keyword evidence="4 9" id="KW-1003">Cell membrane</keyword>
<keyword evidence="7" id="KW-0625">Polysaccharide transport</keyword>
<evidence type="ECO:0000256" key="1">
    <source>
        <dbReference type="ARBA" id="ARBA00004651"/>
    </source>
</evidence>
<keyword evidence="7" id="KW-0762">Sugar transport</keyword>
<dbReference type="OrthoDB" id="9794365at2"/>
<dbReference type="GO" id="GO:0015774">
    <property type="term" value="P:polysaccharide transport"/>
    <property type="evidence" value="ECO:0007669"/>
    <property type="project" value="UniProtKB-KW"/>
</dbReference>
<dbReference type="EMBL" id="SJPP01000001">
    <property type="protein sequence ID" value="TWU13406.1"/>
    <property type="molecule type" value="Genomic_DNA"/>
</dbReference>
<keyword evidence="6 9" id="KW-1133">Transmembrane helix</keyword>
<dbReference type="Proteomes" id="UP000320735">
    <property type="component" value="Unassembled WGS sequence"/>
</dbReference>
<evidence type="ECO:0000256" key="8">
    <source>
        <dbReference type="ARBA" id="ARBA00023136"/>
    </source>
</evidence>
<proteinExistence type="inferred from homology"/>
<organism evidence="11 12">
    <name type="scientific">Symmachiella macrocystis</name>
    <dbReference type="NCBI Taxonomy" id="2527985"/>
    <lineage>
        <taxon>Bacteria</taxon>
        <taxon>Pseudomonadati</taxon>
        <taxon>Planctomycetota</taxon>
        <taxon>Planctomycetia</taxon>
        <taxon>Planctomycetales</taxon>
        <taxon>Planctomycetaceae</taxon>
        <taxon>Symmachiella</taxon>
    </lineage>
</organism>
<dbReference type="GO" id="GO:0140359">
    <property type="term" value="F:ABC-type transporter activity"/>
    <property type="evidence" value="ECO:0007669"/>
    <property type="project" value="InterPro"/>
</dbReference>
<dbReference type="RefSeq" id="WP_146370735.1">
    <property type="nucleotide sequence ID" value="NZ_SJPP01000001.1"/>
</dbReference>
<feature type="transmembrane region" description="Helical" evidence="9">
    <location>
        <begin position="143"/>
        <end position="168"/>
    </location>
</feature>
<reference evidence="11 12" key="1">
    <citation type="submission" date="2019-02" db="EMBL/GenBank/DDBJ databases">
        <title>Deep-cultivation of Planctomycetes and their phenomic and genomic characterization uncovers novel biology.</title>
        <authorList>
            <person name="Wiegand S."/>
            <person name="Jogler M."/>
            <person name="Boedeker C."/>
            <person name="Pinto D."/>
            <person name="Vollmers J."/>
            <person name="Rivas-Marin E."/>
            <person name="Kohn T."/>
            <person name="Peeters S.H."/>
            <person name="Heuer A."/>
            <person name="Rast P."/>
            <person name="Oberbeckmann S."/>
            <person name="Bunk B."/>
            <person name="Jeske O."/>
            <person name="Meyerdierks A."/>
            <person name="Storesund J.E."/>
            <person name="Kallscheuer N."/>
            <person name="Luecker S."/>
            <person name="Lage O.M."/>
            <person name="Pohl T."/>
            <person name="Merkel B.J."/>
            <person name="Hornburger P."/>
            <person name="Mueller R.-W."/>
            <person name="Bruemmer F."/>
            <person name="Labrenz M."/>
            <person name="Spormann A.M."/>
            <person name="Op Den Camp H."/>
            <person name="Overmann J."/>
            <person name="Amann R."/>
            <person name="Jetten M.S.M."/>
            <person name="Mascher T."/>
            <person name="Medema M.H."/>
            <person name="Devos D.P."/>
            <person name="Kaster A.-K."/>
            <person name="Ovreas L."/>
            <person name="Rohde M."/>
            <person name="Galperin M.Y."/>
            <person name="Jogler C."/>
        </authorList>
    </citation>
    <scope>NUCLEOTIDE SEQUENCE [LARGE SCALE GENOMIC DNA]</scope>
    <source>
        <strain evidence="11 12">CA54</strain>
    </source>
</reference>
<evidence type="ECO:0000256" key="3">
    <source>
        <dbReference type="ARBA" id="ARBA00022448"/>
    </source>
</evidence>
<feature type="domain" description="ABC transmembrane type-2" evidence="10">
    <location>
        <begin position="32"/>
        <end position="256"/>
    </location>
</feature>
<keyword evidence="12" id="KW-1185">Reference proteome</keyword>
<evidence type="ECO:0000256" key="7">
    <source>
        <dbReference type="ARBA" id="ARBA00023047"/>
    </source>
</evidence>
<keyword evidence="5 9" id="KW-0812">Transmembrane</keyword>
<dbReference type="PANTHER" id="PTHR30413:SF10">
    <property type="entry name" value="CAPSULE POLYSACCHARIDE EXPORT INNER-MEMBRANE PROTEIN CTRC"/>
    <property type="match status" value="1"/>
</dbReference>
<gene>
    <name evidence="11" type="primary">tagG_3</name>
    <name evidence="11" type="ORF">CA54_22410</name>
</gene>
<dbReference type="InterPro" id="IPR047817">
    <property type="entry name" value="ABC2_TM_bact-type"/>
</dbReference>
<feature type="transmembrane region" description="Helical" evidence="9">
    <location>
        <begin position="202"/>
        <end position="220"/>
    </location>
</feature>
<evidence type="ECO:0000259" key="10">
    <source>
        <dbReference type="PROSITE" id="PS51012"/>
    </source>
</evidence>
<protein>
    <recommendedName>
        <fullName evidence="9">Transport permease protein</fullName>
    </recommendedName>
</protein>
<evidence type="ECO:0000256" key="4">
    <source>
        <dbReference type="ARBA" id="ARBA00022475"/>
    </source>
</evidence>
<evidence type="ECO:0000313" key="11">
    <source>
        <dbReference type="EMBL" id="TWU13406.1"/>
    </source>
</evidence>
<dbReference type="PANTHER" id="PTHR30413">
    <property type="entry name" value="INNER MEMBRANE TRANSPORT PERMEASE"/>
    <property type="match status" value="1"/>
</dbReference>
<dbReference type="PROSITE" id="PS51012">
    <property type="entry name" value="ABC_TM2"/>
    <property type="match status" value="1"/>
</dbReference>
<name>A0A5C6BQA5_9PLAN</name>